<dbReference type="InterPro" id="IPR053041">
    <property type="entry name" value="Transglut-like_Superfamily_Mod"/>
</dbReference>
<proteinExistence type="predicted"/>
<evidence type="ECO:0000313" key="2">
    <source>
        <dbReference type="EMBL" id="WAR14259.1"/>
    </source>
</evidence>
<feature type="domain" description="KY-like immunoglobulin-like" evidence="1">
    <location>
        <begin position="252"/>
        <end position="392"/>
    </location>
</feature>
<dbReference type="PANTHER" id="PTHR47020">
    <property type="entry name" value="HILLARIN"/>
    <property type="match status" value="1"/>
</dbReference>
<evidence type="ECO:0000259" key="1">
    <source>
        <dbReference type="Pfam" id="PF23265"/>
    </source>
</evidence>
<name>A0ABY7EZ54_MYAAR</name>
<organism evidence="2 3">
    <name type="scientific">Mya arenaria</name>
    <name type="common">Soft-shell clam</name>
    <dbReference type="NCBI Taxonomy" id="6604"/>
    <lineage>
        <taxon>Eukaryota</taxon>
        <taxon>Metazoa</taxon>
        <taxon>Spiralia</taxon>
        <taxon>Lophotrochozoa</taxon>
        <taxon>Mollusca</taxon>
        <taxon>Bivalvia</taxon>
        <taxon>Autobranchia</taxon>
        <taxon>Heteroconchia</taxon>
        <taxon>Euheterodonta</taxon>
        <taxon>Imparidentia</taxon>
        <taxon>Neoheterodontei</taxon>
        <taxon>Myida</taxon>
        <taxon>Myoidea</taxon>
        <taxon>Myidae</taxon>
        <taxon>Mya</taxon>
    </lineage>
</organism>
<dbReference type="EMBL" id="CP111020">
    <property type="protein sequence ID" value="WAR14259.1"/>
    <property type="molecule type" value="Genomic_DNA"/>
</dbReference>
<sequence>MVHGNLAPQVWIFLSVFTMDKLYIASSYLTKERRKAEMDSIHSYDEKTISFQFIDEHAKKYLRIPCDRLLERDLYLARAIAVWISTNVHSTDDPENDRRSLSELATTPKGCMQLLRRKEFKEWQIFQKLFDTAGIQHHVVEGRVKNIQYRAGDKEFATNKWMYFTFGHLHLMHPGWLVKAVASSKHSDEVELEASSEITQKRRSTDLRDTVDSTLNDFWFCTRPDIFATRCLPNDSVSQLLPTPSRFSFDRFVEIADRRREFYSRKLTLLCKNTCCIETHDGECSISLFSVGKSGQRLEFFYNFAMHEEQDRNQREGTPERSAFKDMVLPHVLHEPTAKSYRDTFTFDVRCPQKGEYWLRLMVGSSGENDISNCCEFKIISDSPRIHYKFPPRHSLSVCGYGPKAEKARLKEPSVKGGMITVEVRDDPEMEEILSFGIADSDGIDHIEDGSDTLNDPDNGSDEIVDYETELYGSDFDGEDGQIQSCFQDCTRTSKDLKKQKVFFFAKIPKAGEYSLVIYATWSSIRDDHIRREAVACYFLTTDEVTKAEGATNVDNIDRISNTENNGKENRSCMDDNFVGNEAMSFNPIGMLSVCAEEFTNKREKRIQLRKEEKCVLLSNKGREFLEKLRKEHNGDINFNITSEGDLIIPTRNIYKREHLQAKAVVESIKIFLSEATTYRRRVSLDDAEYHFLEMYCKDTLQAASVIFVPDVKELVITGTLEHVGKSVELITHLKRGIRRKVERVCKEGLYTFLISENGKNHLENIEREMESVIIIEGFENSFDGELESVTVRVLAQKSENLETTLQQLRVVELSHPLLQERNDISHTIKCALCAR</sequence>
<gene>
    <name evidence="2" type="ORF">MAR_004364</name>
</gene>
<dbReference type="Proteomes" id="UP001164746">
    <property type="component" value="Chromosome 9"/>
</dbReference>
<reference evidence="2" key="1">
    <citation type="submission" date="2022-11" db="EMBL/GenBank/DDBJ databases">
        <title>Centuries of genome instability and evolution in soft-shell clam transmissible cancer (bioRxiv).</title>
        <authorList>
            <person name="Hart S.F.M."/>
            <person name="Yonemitsu M.A."/>
            <person name="Giersch R.M."/>
            <person name="Beal B.F."/>
            <person name="Arriagada G."/>
            <person name="Davis B.W."/>
            <person name="Ostrander E.A."/>
            <person name="Goff S.P."/>
            <person name="Metzger M.J."/>
        </authorList>
    </citation>
    <scope>NUCLEOTIDE SEQUENCE</scope>
    <source>
        <strain evidence="2">MELC-2E11</strain>
        <tissue evidence="2">Siphon/mantle</tissue>
    </source>
</reference>
<dbReference type="Pfam" id="PF23265">
    <property type="entry name" value="Ig-like_KY"/>
    <property type="match status" value="1"/>
</dbReference>
<evidence type="ECO:0000313" key="3">
    <source>
        <dbReference type="Proteomes" id="UP001164746"/>
    </source>
</evidence>
<protein>
    <recommendedName>
        <fullName evidence="1">KY-like immunoglobulin-like domain-containing protein</fullName>
    </recommendedName>
</protein>
<dbReference type="InterPro" id="IPR056564">
    <property type="entry name" value="Ig-like_KY"/>
</dbReference>
<dbReference type="PANTHER" id="PTHR47020:SF1">
    <property type="entry name" value="HILLARIN"/>
    <property type="match status" value="1"/>
</dbReference>
<accession>A0ABY7EZ54</accession>
<keyword evidence="3" id="KW-1185">Reference proteome</keyword>